<dbReference type="Proteomes" id="UP000251891">
    <property type="component" value="Unassembled WGS sequence"/>
</dbReference>
<evidence type="ECO:0000313" key="10">
    <source>
        <dbReference type="Proteomes" id="UP000251891"/>
    </source>
</evidence>
<dbReference type="GO" id="GO:0008270">
    <property type="term" value="F:zinc ion binding"/>
    <property type="evidence" value="ECO:0007669"/>
    <property type="project" value="InterPro"/>
</dbReference>
<evidence type="ECO:0000259" key="8">
    <source>
        <dbReference type="PROSITE" id="PS52035"/>
    </source>
</evidence>
<dbReference type="AlphaFoldDB" id="A0A365H2X2"/>
<evidence type="ECO:0000256" key="5">
    <source>
        <dbReference type="ARBA" id="ARBA00022833"/>
    </source>
</evidence>
<proteinExistence type="inferred from homology"/>
<evidence type="ECO:0000256" key="4">
    <source>
        <dbReference type="ARBA" id="ARBA00022801"/>
    </source>
</evidence>
<dbReference type="InterPro" id="IPR000834">
    <property type="entry name" value="Peptidase_M14"/>
</dbReference>
<protein>
    <recommendedName>
        <fullName evidence="8">Peptidase M14 domain-containing protein</fullName>
    </recommendedName>
</protein>
<dbReference type="RefSeq" id="WP_111870180.1">
    <property type="nucleotide sequence ID" value="NZ_QLYX01000012.1"/>
</dbReference>
<keyword evidence="3" id="KW-0645">Protease</keyword>
<keyword evidence="6" id="KW-0482">Metalloprotease</keyword>
<comment type="similarity">
    <text evidence="2 7">Belongs to the peptidase M14 family.</text>
</comment>
<dbReference type="SUPFAM" id="SSF53187">
    <property type="entry name" value="Zn-dependent exopeptidases"/>
    <property type="match status" value="1"/>
</dbReference>
<dbReference type="PROSITE" id="PS52035">
    <property type="entry name" value="PEPTIDASE_M14"/>
    <property type="match status" value="1"/>
</dbReference>
<dbReference type="OrthoDB" id="5240362at2"/>
<evidence type="ECO:0000256" key="3">
    <source>
        <dbReference type="ARBA" id="ARBA00022670"/>
    </source>
</evidence>
<dbReference type="NCBIfam" id="NF041770">
    <property type="entry name" value="CFI_box_CTERM"/>
    <property type="match status" value="1"/>
</dbReference>
<dbReference type="Pfam" id="PF00246">
    <property type="entry name" value="Peptidase_M14"/>
    <property type="match status" value="1"/>
</dbReference>
<sequence length="533" mass="58548">MPPPYPEITAPLRPQQIEDALADLATTFPTLCTRTVFTGKTHEGRSHSYLKIANGTGERPAVLVTGGVHAREWAPPDALVTFARNLLVSFQSGTDITIPAMEVTPLTGPPVRYRPWKIKASDVAGILNKVDLYIFPLVNPDGREFDLTPPIDPIGWRKNRRPPPPAGGDIGVDLNRNFNIAWKFEDYYDLPLYVSRYGEEPAKRTPVGDINQLYRGPNEHSEQETRNVESLLDTLPVHYYVDVHMFGRKILHSWGLDGNGNDPAMSFTNPAFNNKRDGMIAGDPALPLGRTDYKEYLPDDPPHKIRSRAVFIANAMRDEILRAANGGATPPAASSPQQNHSDYEVGPSAFLYLPVGGGPTPGCADDYACSRQFVNPARKPIFAYTIETGHPEEQGFHCNYANPPGHFRKINREVHAALLALLKVAAASPLAPPAPSPRPPNSGPCLIATATMGDAGHPDVVFLRALRDERLRATPRGARLADLLDRVYYSFSPAVARYIEGRPRARTAVRLLVIRPLVAVLRRALGTGKGGRR</sequence>
<evidence type="ECO:0000256" key="6">
    <source>
        <dbReference type="ARBA" id="ARBA00023049"/>
    </source>
</evidence>
<dbReference type="GO" id="GO:0006508">
    <property type="term" value="P:proteolysis"/>
    <property type="evidence" value="ECO:0007669"/>
    <property type="project" value="UniProtKB-KW"/>
</dbReference>
<name>A0A365H2X2_9ACTN</name>
<reference evidence="9 10" key="1">
    <citation type="submission" date="2018-06" db="EMBL/GenBank/DDBJ databases">
        <title>Actinomadura craniellae sp. nov. isolated from marine sponge Craniella sp.</title>
        <authorList>
            <person name="Li L."/>
            <person name="Xu Q.H."/>
            <person name="Lin H.W."/>
            <person name="Lu Y.H."/>
        </authorList>
    </citation>
    <scope>NUCLEOTIDE SEQUENCE [LARGE SCALE GENOMIC DNA]</scope>
    <source>
        <strain evidence="9 10">LHW63021</strain>
    </source>
</reference>
<keyword evidence="10" id="KW-1185">Reference proteome</keyword>
<dbReference type="PRINTS" id="PR00765">
    <property type="entry name" value="CRBOXYPTASEA"/>
</dbReference>
<feature type="active site" description="Proton donor/acceptor" evidence="7">
    <location>
        <position position="387"/>
    </location>
</feature>
<comment type="caution">
    <text evidence="9">The sequence shown here is derived from an EMBL/GenBank/DDBJ whole genome shotgun (WGS) entry which is preliminary data.</text>
</comment>
<accession>A0A365H2X2</accession>
<evidence type="ECO:0000313" key="9">
    <source>
        <dbReference type="EMBL" id="RAY12573.1"/>
    </source>
</evidence>
<dbReference type="GO" id="GO:0005615">
    <property type="term" value="C:extracellular space"/>
    <property type="evidence" value="ECO:0007669"/>
    <property type="project" value="TreeGrafter"/>
</dbReference>
<keyword evidence="4" id="KW-0378">Hydrolase</keyword>
<dbReference type="InterPro" id="IPR049886">
    <property type="entry name" value="CFI_box_CTERM_dom"/>
</dbReference>
<dbReference type="EMBL" id="QLYX01000012">
    <property type="protein sequence ID" value="RAY12573.1"/>
    <property type="molecule type" value="Genomic_DNA"/>
</dbReference>
<dbReference type="PANTHER" id="PTHR11705:SF143">
    <property type="entry name" value="SLL0236 PROTEIN"/>
    <property type="match status" value="1"/>
</dbReference>
<evidence type="ECO:0000256" key="2">
    <source>
        <dbReference type="ARBA" id="ARBA00005988"/>
    </source>
</evidence>
<dbReference type="PANTHER" id="PTHR11705">
    <property type="entry name" value="PROTEASE FAMILY M14 CARBOXYPEPTIDASE A,B"/>
    <property type="match status" value="1"/>
</dbReference>
<feature type="domain" description="Peptidase M14" evidence="8">
    <location>
        <begin position="10"/>
        <end position="425"/>
    </location>
</feature>
<organism evidence="9 10">
    <name type="scientific">Actinomadura craniellae</name>
    <dbReference type="NCBI Taxonomy" id="2231787"/>
    <lineage>
        <taxon>Bacteria</taxon>
        <taxon>Bacillati</taxon>
        <taxon>Actinomycetota</taxon>
        <taxon>Actinomycetes</taxon>
        <taxon>Streptosporangiales</taxon>
        <taxon>Thermomonosporaceae</taxon>
        <taxon>Actinomadura</taxon>
    </lineage>
</organism>
<dbReference type="SMART" id="SM00631">
    <property type="entry name" value="Zn_pept"/>
    <property type="match status" value="1"/>
</dbReference>
<comment type="cofactor">
    <cofactor evidence="1">
        <name>Zn(2+)</name>
        <dbReference type="ChEBI" id="CHEBI:29105"/>
    </cofactor>
</comment>
<dbReference type="GO" id="GO:0004181">
    <property type="term" value="F:metallocarboxypeptidase activity"/>
    <property type="evidence" value="ECO:0007669"/>
    <property type="project" value="InterPro"/>
</dbReference>
<dbReference type="Gene3D" id="3.40.630.10">
    <property type="entry name" value="Zn peptidases"/>
    <property type="match status" value="1"/>
</dbReference>
<gene>
    <name evidence="9" type="ORF">DPM19_23510</name>
</gene>
<evidence type="ECO:0000256" key="1">
    <source>
        <dbReference type="ARBA" id="ARBA00001947"/>
    </source>
</evidence>
<keyword evidence="5" id="KW-0862">Zinc</keyword>
<evidence type="ECO:0000256" key="7">
    <source>
        <dbReference type="PROSITE-ProRule" id="PRU01379"/>
    </source>
</evidence>